<name>A0AA39VXA5_ACESA</name>
<evidence type="ECO:0000313" key="3">
    <source>
        <dbReference type="EMBL" id="KAK0594176.1"/>
    </source>
</evidence>
<accession>A0AA39VXA5</accession>
<comment type="caution">
    <text evidence="3">The sequence shown here is derived from an EMBL/GenBank/DDBJ whole genome shotgun (WGS) entry which is preliminary data.</text>
</comment>
<dbReference type="Proteomes" id="UP001168877">
    <property type="component" value="Unassembled WGS sequence"/>
</dbReference>
<evidence type="ECO:0000256" key="1">
    <source>
        <dbReference type="SAM" id="MobiDB-lite"/>
    </source>
</evidence>
<gene>
    <name evidence="2" type="ORF">LWI29_014816</name>
    <name evidence="3" type="ORF">LWI29_031248</name>
</gene>
<evidence type="ECO:0000313" key="4">
    <source>
        <dbReference type="Proteomes" id="UP001168877"/>
    </source>
</evidence>
<reference evidence="3" key="2">
    <citation type="submission" date="2023-06" db="EMBL/GenBank/DDBJ databases">
        <authorList>
            <person name="Swenson N.G."/>
            <person name="Wegrzyn J.L."/>
            <person name="Mcevoy S.L."/>
        </authorList>
    </citation>
    <scope>NUCLEOTIDE SEQUENCE</scope>
    <source>
        <strain evidence="3">NS2018</strain>
        <tissue evidence="3">Leaf</tissue>
    </source>
</reference>
<proteinExistence type="predicted"/>
<organism evidence="3 4">
    <name type="scientific">Acer saccharum</name>
    <name type="common">Sugar maple</name>
    <dbReference type="NCBI Taxonomy" id="4024"/>
    <lineage>
        <taxon>Eukaryota</taxon>
        <taxon>Viridiplantae</taxon>
        <taxon>Streptophyta</taxon>
        <taxon>Embryophyta</taxon>
        <taxon>Tracheophyta</taxon>
        <taxon>Spermatophyta</taxon>
        <taxon>Magnoliopsida</taxon>
        <taxon>eudicotyledons</taxon>
        <taxon>Gunneridae</taxon>
        <taxon>Pentapetalae</taxon>
        <taxon>rosids</taxon>
        <taxon>malvids</taxon>
        <taxon>Sapindales</taxon>
        <taxon>Sapindaceae</taxon>
        <taxon>Hippocastanoideae</taxon>
        <taxon>Acereae</taxon>
        <taxon>Acer</taxon>
    </lineage>
</organism>
<reference evidence="3" key="1">
    <citation type="journal article" date="2022" name="Plant J.">
        <title>Strategies of tolerance reflected in two North American maple genomes.</title>
        <authorList>
            <person name="McEvoy S.L."/>
            <person name="Sezen U.U."/>
            <person name="Trouern-Trend A."/>
            <person name="McMahon S.M."/>
            <person name="Schaberg P.G."/>
            <person name="Yang J."/>
            <person name="Wegrzyn J.L."/>
            <person name="Swenson N.G."/>
        </authorList>
    </citation>
    <scope>NUCLEOTIDE SEQUENCE</scope>
    <source>
        <strain evidence="3">NS2018</strain>
    </source>
</reference>
<feature type="region of interest" description="Disordered" evidence="1">
    <location>
        <begin position="87"/>
        <end position="134"/>
    </location>
</feature>
<sequence>MRVDELLGSLQTYELGFKPKIEGKGIALKREEVKKKITPKEVVDCKDKSMKKLIQCHECKGIGFISTKRANGKRESKKGLAIAASWSDVSVSDKEEEEESSNEREDYIAHPAIYEGRFEDSGEESSSNEESEYS</sequence>
<keyword evidence="4" id="KW-1185">Reference proteome</keyword>
<dbReference type="EMBL" id="JAUESC010000104">
    <property type="protein sequence ID" value="KAK0594176.1"/>
    <property type="molecule type" value="Genomic_DNA"/>
</dbReference>
<protein>
    <submittedName>
        <fullName evidence="3">Uncharacterized protein</fullName>
    </submittedName>
</protein>
<dbReference type="EMBL" id="JAUESC010000109">
    <property type="protein sequence ID" value="KAK0594142.1"/>
    <property type="molecule type" value="Genomic_DNA"/>
</dbReference>
<feature type="compositionally biased region" description="Acidic residues" evidence="1">
    <location>
        <begin position="121"/>
        <end position="134"/>
    </location>
</feature>
<evidence type="ECO:0000313" key="2">
    <source>
        <dbReference type="EMBL" id="KAK0594142.1"/>
    </source>
</evidence>
<dbReference type="AlphaFoldDB" id="A0AA39VXA5"/>